<dbReference type="SUPFAM" id="SSF53756">
    <property type="entry name" value="UDP-Glycosyltransferase/glycogen phosphorylase"/>
    <property type="match status" value="1"/>
</dbReference>
<reference evidence="2 3" key="1">
    <citation type="submission" date="2018-11" db="EMBL/GenBank/DDBJ databases">
        <title>The genome draft of YIM 96095.</title>
        <authorList>
            <person name="Tang S.-K."/>
            <person name="Chunyu W.-X."/>
            <person name="Feng Y.-Z."/>
        </authorList>
    </citation>
    <scope>NUCLEOTIDE SEQUENCE [LARGE SCALE GENOMIC DNA]</scope>
    <source>
        <strain evidence="2 3">YIM 96095</strain>
    </source>
</reference>
<evidence type="ECO:0000313" key="3">
    <source>
        <dbReference type="Proteomes" id="UP000269198"/>
    </source>
</evidence>
<gene>
    <name evidence="2" type="ORF">EFW17_17930</name>
</gene>
<dbReference type="AlphaFoldDB" id="A0A3N0E4T6"/>
<organism evidence="2 3">
    <name type="scientific">Halostreptopolyspora alba</name>
    <dbReference type="NCBI Taxonomy" id="2487137"/>
    <lineage>
        <taxon>Bacteria</taxon>
        <taxon>Bacillati</taxon>
        <taxon>Actinomycetota</taxon>
        <taxon>Actinomycetes</taxon>
        <taxon>Streptosporangiales</taxon>
        <taxon>Nocardiopsidaceae</taxon>
        <taxon>Halostreptopolyspora</taxon>
    </lineage>
</organism>
<feature type="transmembrane region" description="Helical" evidence="1">
    <location>
        <begin position="82"/>
        <end position="102"/>
    </location>
</feature>
<dbReference type="Proteomes" id="UP000269198">
    <property type="component" value="Unassembled WGS sequence"/>
</dbReference>
<evidence type="ECO:0000313" key="2">
    <source>
        <dbReference type="EMBL" id="RNL82838.1"/>
    </source>
</evidence>
<keyword evidence="1" id="KW-0472">Membrane</keyword>
<keyword evidence="1" id="KW-0812">Transmembrane</keyword>
<sequence>MCSASPVLLVASAGEHLAQLWALRPWWERRTRVWVSYPTMGATPLLRGEEVHWVRPRSGVRGAALLRELSLATRMFARRRPAVVVSTGAGVALPFFVVAWLAGVPTVYIERYDRLGAPTLTARLCRPFTRLYLTQWEEQREFLPAAITVGPLL</sequence>
<keyword evidence="3" id="KW-1185">Reference proteome</keyword>
<evidence type="ECO:0000256" key="1">
    <source>
        <dbReference type="SAM" id="Phobius"/>
    </source>
</evidence>
<accession>A0A3N0E4T6</accession>
<keyword evidence="1" id="KW-1133">Transmembrane helix</keyword>
<dbReference type="Gene3D" id="3.40.50.2000">
    <property type="entry name" value="Glycogen Phosphorylase B"/>
    <property type="match status" value="1"/>
</dbReference>
<name>A0A3N0E4T6_9ACTN</name>
<comment type="caution">
    <text evidence="2">The sequence shown here is derived from an EMBL/GenBank/DDBJ whole genome shotgun (WGS) entry which is preliminary data.</text>
</comment>
<dbReference type="GO" id="GO:0016740">
    <property type="term" value="F:transferase activity"/>
    <property type="evidence" value="ECO:0007669"/>
    <property type="project" value="UniProtKB-KW"/>
</dbReference>
<proteinExistence type="predicted"/>
<dbReference type="EMBL" id="RJMB01000020">
    <property type="protein sequence ID" value="RNL82838.1"/>
    <property type="molecule type" value="Genomic_DNA"/>
</dbReference>
<dbReference type="OrthoDB" id="555447at2"/>
<dbReference type="RefSeq" id="WP_123202572.1">
    <property type="nucleotide sequence ID" value="NZ_RJMB01000020.1"/>
</dbReference>
<keyword evidence="2" id="KW-0808">Transferase</keyword>
<protein>
    <submittedName>
        <fullName evidence="2">UDP-N-acetylglucosamine--LPS N-acetylglucosamine transferase</fullName>
    </submittedName>
</protein>